<organism evidence="1 2">
    <name type="scientific">Artomyces pyxidatus</name>
    <dbReference type="NCBI Taxonomy" id="48021"/>
    <lineage>
        <taxon>Eukaryota</taxon>
        <taxon>Fungi</taxon>
        <taxon>Dikarya</taxon>
        <taxon>Basidiomycota</taxon>
        <taxon>Agaricomycotina</taxon>
        <taxon>Agaricomycetes</taxon>
        <taxon>Russulales</taxon>
        <taxon>Auriscalpiaceae</taxon>
        <taxon>Artomyces</taxon>
    </lineage>
</organism>
<protein>
    <submittedName>
        <fullName evidence="1">Uncharacterized protein</fullName>
    </submittedName>
</protein>
<name>A0ACB8SGK9_9AGAM</name>
<feature type="non-terminal residue" evidence="1">
    <location>
        <position position="1"/>
    </location>
</feature>
<gene>
    <name evidence="1" type="ORF">BV25DRAFT_1779329</name>
</gene>
<evidence type="ECO:0000313" key="2">
    <source>
        <dbReference type="Proteomes" id="UP000814140"/>
    </source>
</evidence>
<proteinExistence type="predicted"/>
<dbReference type="EMBL" id="MU277340">
    <property type="protein sequence ID" value="KAI0054831.1"/>
    <property type="molecule type" value="Genomic_DNA"/>
</dbReference>
<keyword evidence="2" id="KW-1185">Reference proteome</keyword>
<comment type="caution">
    <text evidence="1">The sequence shown here is derived from an EMBL/GenBank/DDBJ whole genome shotgun (WGS) entry which is preliminary data.</text>
</comment>
<evidence type="ECO:0000313" key="1">
    <source>
        <dbReference type="EMBL" id="KAI0054831.1"/>
    </source>
</evidence>
<feature type="non-terminal residue" evidence="1">
    <location>
        <position position="134"/>
    </location>
</feature>
<dbReference type="Proteomes" id="UP000814140">
    <property type="component" value="Unassembled WGS sequence"/>
</dbReference>
<reference evidence="1" key="1">
    <citation type="submission" date="2021-03" db="EMBL/GenBank/DDBJ databases">
        <authorList>
            <consortium name="DOE Joint Genome Institute"/>
            <person name="Ahrendt S."/>
            <person name="Looney B.P."/>
            <person name="Miyauchi S."/>
            <person name="Morin E."/>
            <person name="Drula E."/>
            <person name="Courty P.E."/>
            <person name="Chicoki N."/>
            <person name="Fauchery L."/>
            <person name="Kohler A."/>
            <person name="Kuo A."/>
            <person name="Labutti K."/>
            <person name="Pangilinan J."/>
            <person name="Lipzen A."/>
            <person name="Riley R."/>
            <person name="Andreopoulos W."/>
            <person name="He G."/>
            <person name="Johnson J."/>
            <person name="Barry K.W."/>
            <person name="Grigoriev I.V."/>
            <person name="Nagy L."/>
            <person name="Hibbett D."/>
            <person name="Henrissat B."/>
            <person name="Matheny P.B."/>
            <person name="Labbe J."/>
            <person name="Martin F."/>
        </authorList>
    </citation>
    <scope>NUCLEOTIDE SEQUENCE</scope>
    <source>
        <strain evidence="1">HHB10654</strain>
    </source>
</reference>
<reference evidence="1" key="2">
    <citation type="journal article" date="2022" name="New Phytol.">
        <title>Evolutionary transition to the ectomycorrhizal habit in the genomes of a hyperdiverse lineage of mushroom-forming fungi.</title>
        <authorList>
            <person name="Looney B."/>
            <person name="Miyauchi S."/>
            <person name="Morin E."/>
            <person name="Drula E."/>
            <person name="Courty P.E."/>
            <person name="Kohler A."/>
            <person name="Kuo A."/>
            <person name="LaButti K."/>
            <person name="Pangilinan J."/>
            <person name="Lipzen A."/>
            <person name="Riley R."/>
            <person name="Andreopoulos W."/>
            <person name="He G."/>
            <person name="Johnson J."/>
            <person name="Nolan M."/>
            <person name="Tritt A."/>
            <person name="Barry K.W."/>
            <person name="Grigoriev I.V."/>
            <person name="Nagy L.G."/>
            <person name="Hibbett D."/>
            <person name="Henrissat B."/>
            <person name="Matheny P.B."/>
            <person name="Labbe J."/>
            <person name="Martin F.M."/>
        </authorList>
    </citation>
    <scope>NUCLEOTIDE SEQUENCE</scope>
    <source>
        <strain evidence="1">HHB10654</strain>
    </source>
</reference>
<sequence>WSLYLHEAEKYDKELFESWKGDTEGILVFTGLFSATVATFLAESYKTLQPDTGGAAVLILTQISHQLAAMSNGTHLPLAPLTSVQPTAYKPTASALRVNAFWFLSLSLSLACALIATLMQQCARRYMRLVSRRT</sequence>
<accession>A0ACB8SGK9</accession>